<dbReference type="Proteomes" id="UP000292686">
    <property type="component" value="Unassembled WGS sequence"/>
</dbReference>
<reference evidence="2 3" key="1">
    <citation type="submission" date="2019-01" db="EMBL/GenBank/DDBJ databases">
        <title>Agromyces.</title>
        <authorList>
            <person name="Li J."/>
        </authorList>
    </citation>
    <scope>NUCLEOTIDE SEQUENCE [LARGE SCALE GENOMIC DNA]</scope>
    <source>
        <strain evidence="2 3">DSM 23870</strain>
    </source>
</reference>
<sequence length="73" mass="8273">MTRTPMTDAGGGAIRRAIAGIRWYVTNLMGDTAYATYVAHLASRHPDREPLGEREFWRERYAAEDRNPGSRCC</sequence>
<reference evidence="1 4" key="2">
    <citation type="submission" date="2020-07" db="EMBL/GenBank/DDBJ databases">
        <title>Sequencing the genomes of 1000 actinobacteria strains.</title>
        <authorList>
            <person name="Klenk H.-P."/>
        </authorList>
    </citation>
    <scope>NUCLEOTIDE SEQUENCE [LARGE SCALE GENOMIC DNA]</scope>
    <source>
        <strain evidence="1 4">DSM 23870</strain>
    </source>
</reference>
<dbReference type="RefSeq" id="WP_129176211.1">
    <property type="nucleotide sequence ID" value="NZ_JACCBI010000001.1"/>
</dbReference>
<gene>
    <name evidence="1" type="ORF">BJ972_002888</name>
    <name evidence="2" type="ORF">ESP50_13885</name>
</gene>
<accession>A0A4Q2M338</accession>
<dbReference type="EMBL" id="SDPM01000008">
    <property type="protein sequence ID" value="RXZ85587.1"/>
    <property type="molecule type" value="Genomic_DNA"/>
</dbReference>
<evidence type="ECO:0000313" key="4">
    <source>
        <dbReference type="Proteomes" id="UP000581087"/>
    </source>
</evidence>
<keyword evidence="3" id="KW-1185">Reference proteome</keyword>
<name>A0A4Q2M338_9MICO</name>
<evidence type="ECO:0000313" key="3">
    <source>
        <dbReference type="Proteomes" id="UP000292686"/>
    </source>
</evidence>
<dbReference type="Proteomes" id="UP000581087">
    <property type="component" value="Unassembled WGS sequence"/>
</dbReference>
<comment type="caution">
    <text evidence="2">The sequence shown here is derived from an EMBL/GenBank/DDBJ whole genome shotgun (WGS) entry which is preliminary data.</text>
</comment>
<evidence type="ECO:0000313" key="1">
    <source>
        <dbReference type="EMBL" id="NYD68369.1"/>
    </source>
</evidence>
<dbReference type="AlphaFoldDB" id="A0A4Q2M338"/>
<protein>
    <submittedName>
        <fullName evidence="2">YbdD/YjiX family protein</fullName>
    </submittedName>
</protein>
<proteinExistence type="predicted"/>
<dbReference type="EMBL" id="JACCBI010000001">
    <property type="protein sequence ID" value="NYD68369.1"/>
    <property type="molecule type" value="Genomic_DNA"/>
</dbReference>
<dbReference type="Pfam" id="PF04328">
    <property type="entry name" value="Sel_put"/>
    <property type="match status" value="1"/>
</dbReference>
<organism evidence="2 3">
    <name type="scientific">Agromyces atrinae</name>
    <dbReference type="NCBI Taxonomy" id="592376"/>
    <lineage>
        <taxon>Bacteria</taxon>
        <taxon>Bacillati</taxon>
        <taxon>Actinomycetota</taxon>
        <taxon>Actinomycetes</taxon>
        <taxon>Micrococcales</taxon>
        <taxon>Microbacteriaceae</taxon>
        <taxon>Agromyces</taxon>
    </lineage>
</organism>
<evidence type="ECO:0000313" key="2">
    <source>
        <dbReference type="EMBL" id="RXZ85587.1"/>
    </source>
</evidence>
<dbReference type="OrthoDB" id="3541280at2"/>
<dbReference type="InterPro" id="IPR007423">
    <property type="entry name" value="Sel_put"/>
</dbReference>